<evidence type="ECO:0000313" key="5">
    <source>
        <dbReference type="Proteomes" id="UP000288216"/>
    </source>
</evidence>
<dbReference type="GO" id="GO:0005741">
    <property type="term" value="C:mitochondrial outer membrane"/>
    <property type="evidence" value="ECO:0007669"/>
    <property type="project" value="TreeGrafter"/>
</dbReference>
<name>A0A401NSI7_SCYTO</name>
<dbReference type="InterPro" id="IPR007651">
    <property type="entry name" value="Lipin_N"/>
</dbReference>
<dbReference type="GO" id="GO:0005634">
    <property type="term" value="C:nucleus"/>
    <property type="evidence" value="ECO:0007669"/>
    <property type="project" value="TreeGrafter"/>
</dbReference>
<feature type="compositionally biased region" description="Polar residues" evidence="1">
    <location>
        <begin position="130"/>
        <end position="142"/>
    </location>
</feature>
<dbReference type="InterPro" id="IPR031703">
    <property type="entry name" value="Lipin_mid"/>
</dbReference>
<evidence type="ECO:0000259" key="2">
    <source>
        <dbReference type="Pfam" id="PF04571"/>
    </source>
</evidence>
<dbReference type="OrthoDB" id="4567at2759"/>
<dbReference type="Pfam" id="PF04571">
    <property type="entry name" value="Lipin_N"/>
    <property type="match status" value="1"/>
</dbReference>
<dbReference type="AlphaFoldDB" id="A0A401NSI7"/>
<evidence type="ECO:0000256" key="1">
    <source>
        <dbReference type="SAM" id="MobiDB-lite"/>
    </source>
</evidence>
<dbReference type="PANTHER" id="PTHR12181:SF10">
    <property type="entry name" value="PHOSPHATIDATE PHOSPHATASE LPIN1"/>
    <property type="match status" value="1"/>
</dbReference>
<dbReference type="GO" id="GO:0008195">
    <property type="term" value="F:phosphatidate phosphatase activity"/>
    <property type="evidence" value="ECO:0007669"/>
    <property type="project" value="TreeGrafter"/>
</dbReference>
<evidence type="ECO:0008006" key="6">
    <source>
        <dbReference type="Google" id="ProtNLM"/>
    </source>
</evidence>
<evidence type="ECO:0000259" key="3">
    <source>
        <dbReference type="Pfam" id="PF16876"/>
    </source>
</evidence>
<feature type="compositionally biased region" description="Basic and acidic residues" evidence="1">
    <location>
        <begin position="156"/>
        <end position="165"/>
    </location>
</feature>
<feature type="compositionally biased region" description="Basic residues" evidence="1">
    <location>
        <begin position="145"/>
        <end position="155"/>
    </location>
</feature>
<dbReference type="STRING" id="75743.A0A401NSI7"/>
<reference evidence="4 5" key="1">
    <citation type="journal article" date="2018" name="Nat. Ecol. Evol.">
        <title>Shark genomes provide insights into elasmobranch evolution and the origin of vertebrates.</title>
        <authorList>
            <person name="Hara Y"/>
            <person name="Yamaguchi K"/>
            <person name="Onimaru K"/>
            <person name="Kadota M"/>
            <person name="Koyanagi M"/>
            <person name="Keeley SD"/>
            <person name="Tatsumi K"/>
            <person name="Tanaka K"/>
            <person name="Motone F"/>
            <person name="Kageyama Y"/>
            <person name="Nozu R"/>
            <person name="Adachi N"/>
            <person name="Nishimura O"/>
            <person name="Nakagawa R"/>
            <person name="Tanegashima C"/>
            <person name="Kiyatake I"/>
            <person name="Matsumoto R"/>
            <person name="Murakumo K"/>
            <person name="Nishida K"/>
            <person name="Terakita A"/>
            <person name="Kuratani S"/>
            <person name="Sato K"/>
            <person name="Hyodo S Kuraku.S."/>
        </authorList>
    </citation>
    <scope>NUCLEOTIDE SEQUENCE [LARGE SCALE GENOMIC DNA]</scope>
</reference>
<feature type="region of interest" description="Disordered" evidence="1">
    <location>
        <begin position="354"/>
        <end position="378"/>
    </location>
</feature>
<dbReference type="GO" id="GO:0003713">
    <property type="term" value="F:transcription coactivator activity"/>
    <property type="evidence" value="ECO:0007669"/>
    <property type="project" value="TreeGrafter"/>
</dbReference>
<sequence length="441" mass="48965">MLPWFHRERLRDTDHELRWAISWADGSFQCSPFHVRFGKLGVLRSREKVVDIEINGESVQLQMKLGDNGEAFFVQEATEKMAKVPSHLATSPILVSEGAAPKEGTVGRSFLDRPRNFESCGSTPASISIHVTQASPENQLSCSSVKKRRKRRRKSRVDSVKRDDNADSSENEDMFPIEISSEEETEFTETTRNSANMYSDKQLQVSTSVNFTHSSVHPLSDSECSSRHRLPVENNQRTSHLLAPIAGGLSSSCPQPSSLFPSMHSISRSRPPTPNSDSELVSKPSERGMNRLNTEMHWAWGELPQAGKVCGKMLNYKRSRHLGTDGVYLDDLTDMNPKVAALYFPKCENGTASRNWSENGAHSENQSPQTVSSSGMDSGVDTFSDTIGDLPIIAISLCGGLNDYKEITKEQFVQHSVTYQQFSQNPGIIDDPNLVVKIGSK</sequence>
<dbReference type="GO" id="GO:0009062">
    <property type="term" value="P:fatty acid catabolic process"/>
    <property type="evidence" value="ECO:0007669"/>
    <property type="project" value="TreeGrafter"/>
</dbReference>
<evidence type="ECO:0000313" key="4">
    <source>
        <dbReference type="EMBL" id="GCB63794.1"/>
    </source>
</evidence>
<proteinExistence type="predicted"/>
<feature type="domain" description="Lipin N-terminal" evidence="2">
    <location>
        <begin position="23"/>
        <end position="92"/>
    </location>
</feature>
<organism evidence="4 5">
    <name type="scientific">Scyliorhinus torazame</name>
    <name type="common">Cloudy catshark</name>
    <name type="synonym">Catulus torazame</name>
    <dbReference type="NCBI Taxonomy" id="75743"/>
    <lineage>
        <taxon>Eukaryota</taxon>
        <taxon>Metazoa</taxon>
        <taxon>Chordata</taxon>
        <taxon>Craniata</taxon>
        <taxon>Vertebrata</taxon>
        <taxon>Chondrichthyes</taxon>
        <taxon>Elasmobranchii</taxon>
        <taxon>Galeomorphii</taxon>
        <taxon>Galeoidea</taxon>
        <taxon>Carcharhiniformes</taxon>
        <taxon>Scyliorhinidae</taxon>
        <taxon>Scyliorhinus</taxon>
    </lineage>
</organism>
<feature type="region of interest" description="Disordered" evidence="1">
    <location>
        <begin position="130"/>
        <end position="199"/>
    </location>
</feature>
<dbReference type="GO" id="GO:0045944">
    <property type="term" value="P:positive regulation of transcription by RNA polymerase II"/>
    <property type="evidence" value="ECO:0007669"/>
    <property type="project" value="TreeGrafter"/>
</dbReference>
<feature type="region of interest" description="Disordered" evidence="1">
    <location>
        <begin position="253"/>
        <end position="284"/>
    </location>
</feature>
<feature type="compositionally biased region" description="Polar residues" evidence="1">
    <location>
        <begin position="253"/>
        <end position="279"/>
    </location>
</feature>
<dbReference type="EMBL" id="BFAA01006696">
    <property type="protein sequence ID" value="GCB63794.1"/>
    <property type="molecule type" value="Genomic_DNA"/>
</dbReference>
<comment type="caution">
    <text evidence="4">The sequence shown here is derived from an EMBL/GenBank/DDBJ whole genome shotgun (WGS) entry which is preliminary data.</text>
</comment>
<feature type="domain" description="Lipin middle" evidence="3">
    <location>
        <begin position="393"/>
        <end position="441"/>
    </location>
</feature>
<dbReference type="GO" id="GO:0019432">
    <property type="term" value="P:triglyceride biosynthetic process"/>
    <property type="evidence" value="ECO:0007669"/>
    <property type="project" value="TreeGrafter"/>
</dbReference>
<gene>
    <name evidence="4" type="ORF">scyTo_0013248</name>
</gene>
<keyword evidence="5" id="KW-1185">Reference proteome</keyword>
<dbReference type="OMA" id="HELRWAI"/>
<dbReference type="PANTHER" id="PTHR12181">
    <property type="entry name" value="LIPIN"/>
    <property type="match status" value="1"/>
</dbReference>
<accession>A0A401NSI7</accession>
<protein>
    <recommendedName>
        <fullName evidence="6">Lipin N-terminal domain-containing protein</fullName>
    </recommendedName>
</protein>
<feature type="compositionally biased region" description="Acidic residues" evidence="1">
    <location>
        <begin position="166"/>
        <end position="187"/>
    </location>
</feature>
<dbReference type="GO" id="GO:0032869">
    <property type="term" value="P:cellular response to insulin stimulus"/>
    <property type="evidence" value="ECO:0007669"/>
    <property type="project" value="TreeGrafter"/>
</dbReference>
<dbReference type="Pfam" id="PF16876">
    <property type="entry name" value="Lipin_mid"/>
    <property type="match status" value="1"/>
</dbReference>
<dbReference type="Proteomes" id="UP000288216">
    <property type="component" value="Unassembled WGS sequence"/>
</dbReference>
<dbReference type="InterPro" id="IPR026058">
    <property type="entry name" value="LIPIN"/>
</dbReference>